<dbReference type="SUPFAM" id="SSF88697">
    <property type="entry name" value="PUA domain-like"/>
    <property type="match status" value="1"/>
</dbReference>
<evidence type="ECO:0000259" key="3">
    <source>
        <dbReference type="Pfam" id="PF17884"/>
    </source>
</evidence>
<keyword evidence="6" id="KW-1185">Reference proteome</keyword>
<dbReference type="RefSeq" id="WP_193807607.1">
    <property type="nucleotide sequence ID" value="NZ_CP087714.1"/>
</dbReference>
<keyword evidence="1" id="KW-0819">tRNA processing</keyword>
<organism evidence="5 6">
    <name type="scientific">Geoglobus acetivorans</name>
    <dbReference type="NCBI Taxonomy" id="565033"/>
    <lineage>
        <taxon>Archaea</taxon>
        <taxon>Methanobacteriati</taxon>
        <taxon>Methanobacteriota</taxon>
        <taxon>Archaeoglobi</taxon>
        <taxon>Archaeoglobales</taxon>
        <taxon>Archaeoglobaceae</taxon>
        <taxon>Geoglobus</taxon>
    </lineage>
</organism>
<dbReference type="GeneID" id="90449036"/>
<reference evidence="5 6" key="1">
    <citation type="submission" date="2021-11" db="EMBL/GenBank/DDBJ databases">
        <title>Whole genome of Geoglobus acetivorans.</title>
        <authorList>
            <person name="Liu D."/>
        </authorList>
    </citation>
    <scope>NUCLEOTIDE SEQUENCE [LARGE SCALE GENOMIC DNA]</scope>
    <source>
        <strain evidence="5 6">SBH6</strain>
    </source>
</reference>
<dbReference type="InterPro" id="IPR040777">
    <property type="entry name" value="DUF5591"/>
</dbReference>
<proteinExistence type="predicted"/>
<dbReference type="InterPro" id="IPR036895">
    <property type="entry name" value="Uracil-DNA_glycosylase-like_sf"/>
</dbReference>
<dbReference type="Gene3D" id="3.20.20.105">
    <property type="entry name" value="Queuine tRNA-ribosyltransferase-like"/>
    <property type="match status" value="1"/>
</dbReference>
<evidence type="ECO:0000313" key="5">
    <source>
        <dbReference type="EMBL" id="XAT64744.1"/>
    </source>
</evidence>
<feature type="domain" description="AF-0587-like pre-PUA" evidence="4">
    <location>
        <begin position="385"/>
        <end position="444"/>
    </location>
</feature>
<dbReference type="Gene3D" id="3.40.50.10630">
    <property type="entry name" value="Uracil-DNA glycosylase-like"/>
    <property type="match status" value="1"/>
</dbReference>
<evidence type="ECO:0000259" key="2">
    <source>
        <dbReference type="Pfam" id="PF01702"/>
    </source>
</evidence>
<dbReference type="Proteomes" id="UP001492541">
    <property type="component" value="Chromosome"/>
</dbReference>
<evidence type="ECO:0000256" key="1">
    <source>
        <dbReference type="ARBA" id="ARBA00022694"/>
    </source>
</evidence>
<dbReference type="SUPFAM" id="SSF52141">
    <property type="entry name" value="Uracil-DNA glycosylase-like"/>
    <property type="match status" value="1"/>
</dbReference>
<dbReference type="InterPro" id="IPR015947">
    <property type="entry name" value="PUA-like_sf"/>
</dbReference>
<accession>A0ABZ3H802</accession>
<protein>
    <submittedName>
        <fullName evidence="5">DUF5591 domain-containing protein</fullName>
    </submittedName>
</protein>
<dbReference type="InterPro" id="IPR054032">
    <property type="entry name" value="AF_0587-like_pre-PUA"/>
</dbReference>
<dbReference type="Pfam" id="PF01702">
    <property type="entry name" value="TGT"/>
    <property type="match status" value="1"/>
</dbReference>
<dbReference type="EMBL" id="CP087714">
    <property type="protein sequence ID" value="XAT64744.1"/>
    <property type="molecule type" value="Genomic_DNA"/>
</dbReference>
<feature type="domain" description="DUF5591" evidence="3">
    <location>
        <begin position="239"/>
        <end position="366"/>
    </location>
</feature>
<dbReference type="InterPro" id="IPR036511">
    <property type="entry name" value="TGT-like_sf"/>
</dbReference>
<dbReference type="InterPro" id="IPR038250">
    <property type="entry name" value="TGT_C2_sf"/>
</dbReference>
<dbReference type="Pfam" id="PF17884">
    <property type="entry name" value="DUF5591"/>
    <property type="match status" value="1"/>
</dbReference>
<evidence type="ECO:0000313" key="6">
    <source>
        <dbReference type="Proteomes" id="UP001492541"/>
    </source>
</evidence>
<dbReference type="InterPro" id="IPR002616">
    <property type="entry name" value="tRNA_ribo_trans-like"/>
</dbReference>
<dbReference type="InterPro" id="IPR050076">
    <property type="entry name" value="ArchSynthase1/Queuine_TRR"/>
</dbReference>
<dbReference type="Gene3D" id="2.30.130.10">
    <property type="entry name" value="PUA domain"/>
    <property type="match status" value="1"/>
</dbReference>
<dbReference type="PANTHER" id="PTHR46499:SF2">
    <property type="entry name" value="ARCHAEOSINE SYNTHASE"/>
    <property type="match status" value="1"/>
</dbReference>
<feature type="domain" description="tRNA-guanine(15) transglycosylase-like" evidence="2">
    <location>
        <begin position="90"/>
        <end position="199"/>
    </location>
</feature>
<gene>
    <name evidence="5" type="ORF">LPQ35_05080</name>
</gene>
<evidence type="ECO:0000259" key="4">
    <source>
        <dbReference type="Pfam" id="PF22176"/>
    </source>
</evidence>
<dbReference type="PANTHER" id="PTHR46499">
    <property type="entry name" value="QUEUINE TRNA-RIBOSYLTRANSFERASE"/>
    <property type="match status" value="1"/>
</dbReference>
<name>A0ABZ3H802_GEOAI</name>
<dbReference type="SUPFAM" id="SSF88802">
    <property type="entry name" value="Pre-PUA domain"/>
    <property type="match status" value="1"/>
</dbReference>
<dbReference type="Gene3D" id="3.10.450.90">
    <property type="entry name" value="ArcTGT, C2 domain"/>
    <property type="match status" value="1"/>
</dbReference>
<dbReference type="InterPro" id="IPR036974">
    <property type="entry name" value="PUA_sf"/>
</dbReference>
<sequence>MKFRIEKQDGFARLGKIGEFITPHLIDIRIKNEVEFFEALAERRPPEAVRRILPETYEAFLKSGLIKKAVTGNELPKDKIEILLEAGKGGEPLYVPAIALPWNAAFLIYAGADVLDNALALKKAYDGIYLTEAGELKIESLKELPCSCEACINREQYRNDFEFLSEHNTLILQKEIKLARTALRNESLRELVEMRVKASPETTSMLRIFDRISDSPFARFRKSPVYPNSEDSFFRPDFRYYFERLYETYDPQSHIALLLPCSARKPYMLSKSHRRIRSVLGSALKGVNEVIISSPFISPREFELIYPIAFYDTPTTGVWSDWEVDFVAEKLAGLLNRFERVVAYLHGGYRKVAEKAGDMAGKDIEFFEDLKDLRRVLENEEKEKFDLYKEIFRHMTRYQFGVEFEIDRVRGRYPELEFFRKERVARVDPRYGNLDIYAPLATYLKDAGSYTVEIAEFEVKGTIFSQGVLNADEKIRPNDVVVYYNSTTTGVGQAMIPGKYMGEVDGRAIISRRKIQ</sequence>
<dbReference type="Pfam" id="PF22176">
    <property type="entry name" value="AF_0587-like_pre-PUA"/>
    <property type="match status" value="1"/>
</dbReference>
<dbReference type="SUPFAM" id="SSF51713">
    <property type="entry name" value="tRNA-guanine transglycosylase"/>
    <property type="match status" value="1"/>
</dbReference>